<protein>
    <recommendedName>
        <fullName evidence="4">Outer membrane protein beta-barrel domain-containing protein</fullName>
    </recommendedName>
</protein>
<evidence type="ECO:0000313" key="3">
    <source>
        <dbReference type="Proteomes" id="UP000629098"/>
    </source>
</evidence>
<dbReference type="EMBL" id="JACXAE010000013">
    <property type="protein sequence ID" value="MBD2771283.1"/>
    <property type="molecule type" value="Genomic_DNA"/>
</dbReference>
<evidence type="ECO:0008006" key="4">
    <source>
        <dbReference type="Google" id="ProtNLM"/>
    </source>
</evidence>
<sequence length="148" mass="15375">MKTAVTAKSLIASVSLLTLFAPLQANAQKLPQPWVSVGSKEGEMTYSVGAKASTLGVEYGVGPDKAQGIDVLEFIKLPIFSSGSITGGLIRKIISFPDITPYVGLGLYSQNKGLALSGGVHVSTSKKVFAGVGYNTVRGLNGQLGVKF</sequence>
<keyword evidence="1" id="KW-0732">Signal</keyword>
<comment type="caution">
    <text evidence="2">The sequence shown here is derived from an EMBL/GenBank/DDBJ whole genome shotgun (WGS) entry which is preliminary data.</text>
</comment>
<feature type="signal peptide" evidence="1">
    <location>
        <begin position="1"/>
        <end position="27"/>
    </location>
</feature>
<dbReference type="AlphaFoldDB" id="A0A8J6XQ49"/>
<evidence type="ECO:0000256" key="1">
    <source>
        <dbReference type="SAM" id="SignalP"/>
    </source>
</evidence>
<dbReference type="Proteomes" id="UP000629098">
    <property type="component" value="Unassembled WGS sequence"/>
</dbReference>
<keyword evidence="3" id="KW-1185">Reference proteome</keyword>
<dbReference type="RefSeq" id="WP_190825567.1">
    <property type="nucleotide sequence ID" value="NZ_CAWPPI010000013.1"/>
</dbReference>
<accession>A0A8J6XQ49</accession>
<name>A0A8J6XQ49_9CYAN</name>
<organism evidence="2 3">
    <name type="scientific">Iningainema tapete BLCC-T55</name>
    <dbReference type="NCBI Taxonomy" id="2748662"/>
    <lineage>
        <taxon>Bacteria</taxon>
        <taxon>Bacillati</taxon>
        <taxon>Cyanobacteriota</taxon>
        <taxon>Cyanophyceae</taxon>
        <taxon>Nostocales</taxon>
        <taxon>Scytonemataceae</taxon>
        <taxon>Iningainema tapete</taxon>
    </lineage>
</organism>
<feature type="chain" id="PRO_5035171877" description="Outer membrane protein beta-barrel domain-containing protein" evidence="1">
    <location>
        <begin position="28"/>
        <end position="148"/>
    </location>
</feature>
<evidence type="ECO:0000313" key="2">
    <source>
        <dbReference type="EMBL" id="MBD2771283.1"/>
    </source>
</evidence>
<gene>
    <name evidence="2" type="ORF">ICL16_03865</name>
</gene>
<reference evidence="2" key="1">
    <citation type="submission" date="2020-09" db="EMBL/GenBank/DDBJ databases">
        <title>Iningainema tapete sp. nov. (Scytonemataceae, Cyanobacteria) from greenhouses in central Florida (USA) produces two types of nodularin with biosynthetic potential for microcystin-LR and anabaenopeptins.</title>
        <authorList>
            <person name="Berthold D.E."/>
            <person name="Lefler F.W."/>
            <person name="Huang I.-S."/>
            <person name="Abdulla H."/>
            <person name="Zimba P.V."/>
            <person name="Laughinghouse H.D. IV."/>
        </authorList>
    </citation>
    <scope>NUCLEOTIDE SEQUENCE</scope>
    <source>
        <strain evidence="2">BLCCT55</strain>
    </source>
</reference>
<proteinExistence type="predicted"/>